<evidence type="ECO:0000256" key="2">
    <source>
        <dbReference type="SAM" id="MobiDB-lite"/>
    </source>
</evidence>
<sequence length="1005" mass="114224">MWYLQQFLNEGLQLKNPPSPKLVVSGNMSQQKTTTGSPKSPKSPDDNIKSDSSSSSPSKSGRSPSSTKSSPGSIKSPSLAERLAQSNKAKLNQSSRSPVSKSSPTSPTALASPKIEVTKESFDNKSDELEKSKVPNGSVDIKMENTELSNENNSVIVENGTSESNEEVKQDVSLESNEIETKDKDTDLNEVKEKETENCNSNETEECNPNDIHALDVGLEKKPVRIDDSIILEQTSKKDIRQKVWEFMEENSLVIFPKPCFNRIPNFKGCNNVSLLLEKLDEFKKAKTVQVTPDKAQETARFLTLNWGKRLLVPLLRMKEGLLQNVSLPFAEPSAKMLRSASTQKGLRKWGNKLITLDQNNDVHIDMIIMGSVAVDKKGRRIGIGNGFCDLEFVILSSMNMVTDNTVVVTIVHDVQLGTDYAFCRFLTNRSPNCNTSVIRARLDLFAEPYKTVGTVFDTLPNDIFKPYDVPVDIIITSSEIIRVENRLDRPKDVFWNYISKRRLLEMPPLQLLRTKQEKDADFDCTLKELDSEPEEIPPSPKTYKKTKSYRQKRYSTRSETNDSVFKDSEVSKRRSSSKLSSAPLTKNTDSKIKRKRAKSTSSQKHRSSSNEKRINQSDKKELRSSSKKPNKRRTKSESAKSVTSPVTLTESKSVNGTQADSPSIDTPKNKRRPRPKQSRKRIPSDDIDKQSINQSNNNIKYNSRSNSRATRRDYIDRQELGREMSVGRKSQRDYLPSPKKYYSHSYRQNSYSQERSSYHGSIRSNSRTQYRDFNRSSGMQQNRYSNGPTVRPTRYFNGPMVRHDSFNGPDSRQNNGINHHGIRHNSYSNDPLSRQSNYHDVIARRNSYSKGSAIRQDNYTSSRVFRPPQYRNGMASQTDERDYVQESRYHYNNNNNNNRIGYFNSNEKPNYSRSSSGDEFVLKVGNIANNVRVRDLKAALMERGVKPLHITWRGPRGFAYLRYSNSSDLDKDNVMGSLQNVRIKPNGVETAQTQTLIVTECQFS</sequence>
<dbReference type="CDD" id="cd12270">
    <property type="entry name" value="RRM_MTHFSD"/>
    <property type="match status" value="1"/>
</dbReference>
<dbReference type="InterPro" id="IPR002698">
    <property type="entry name" value="FTHF_cligase"/>
</dbReference>
<feature type="compositionally biased region" description="Polar residues" evidence="2">
    <location>
        <begin position="746"/>
        <end position="769"/>
    </location>
</feature>
<feature type="compositionally biased region" description="Basic residues" evidence="2">
    <location>
        <begin position="670"/>
        <end position="682"/>
    </location>
</feature>
<feature type="compositionally biased region" description="Basic and acidic residues" evidence="2">
    <location>
        <begin position="609"/>
        <end position="625"/>
    </location>
</feature>
<feature type="compositionally biased region" description="Low complexity" evidence="2">
    <location>
        <begin position="94"/>
        <end position="114"/>
    </location>
</feature>
<dbReference type="Pfam" id="PF01812">
    <property type="entry name" value="5-FTHF_cyc-lig"/>
    <property type="match status" value="1"/>
</dbReference>
<dbReference type="SUPFAM" id="SSF100950">
    <property type="entry name" value="NagB/RpiA/CoA transferase-like"/>
    <property type="match status" value="1"/>
</dbReference>
<proteinExistence type="predicted"/>
<comment type="caution">
    <text evidence="3">The sequence shown here is derived from an EMBL/GenBank/DDBJ whole genome shotgun (WGS) entry which is preliminary data.</text>
</comment>
<evidence type="ECO:0000313" key="4">
    <source>
        <dbReference type="Proteomes" id="UP000478052"/>
    </source>
</evidence>
<feature type="compositionally biased region" description="Basic residues" evidence="2">
    <location>
        <begin position="626"/>
        <end position="635"/>
    </location>
</feature>
<evidence type="ECO:0000313" key="3">
    <source>
        <dbReference type="EMBL" id="KAF0766226.1"/>
    </source>
</evidence>
<dbReference type="InterPro" id="IPR037171">
    <property type="entry name" value="NagB/RpiA_transferase-like"/>
</dbReference>
<dbReference type="Proteomes" id="UP000478052">
    <property type="component" value="Unassembled WGS sequence"/>
</dbReference>
<organism evidence="3 4">
    <name type="scientific">Aphis craccivora</name>
    <name type="common">Cowpea aphid</name>
    <dbReference type="NCBI Taxonomy" id="307492"/>
    <lineage>
        <taxon>Eukaryota</taxon>
        <taxon>Metazoa</taxon>
        <taxon>Ecdysozoa</taxon>
        <taxon>Arthropoda</taxon>
        <taxon>Hexapoda</taxon>
        <taxon>Insecta</taxon>
        <taxon>Pterygota</taxon>
        <taxon>Neoptera</taxon>
        <taxon>Paraneoptera</taxon>
        <taxon>Hemiptera</taxon>
        <taxon>Sternorrhyncha</taxon>
        <taxon>Aphidomorpha</taxon>
        <taxon>Aphidoidea</taxon>
        <taxon>Aphididae</taxon>
        <taxon>Aphidini</taxon>
        <taxon>Aphis</taxon>
        <taxon>Aphis</taxon>
    </lineage>
</organism>
<keyword evidence="4" id="KW-1185">Reference proteome</keyword>
<feature type="region of interest" description="Disordered" evidence="2">
    <location>
        <begin position="10"/>
        <end position="139"/>
    </location>
</feature>
<protein>
    <recommendedName>
        <fullName evidence="1">Methenyltetrahydrofolate synthase domain-containing protein</fullName>
    </recommendedName>
</protein>
<dbReference type="InterPro" id="IPR012677">
    <property type="entry name" value="Nucleotide-bd_a/b_plait_sf"/>
</dbReference>
<feature type="compositionally biased region" description="Polar residues" evidence="2">
    <location>
        <begin position="853"/>
        <end position="864"/>
    </location>
</feature>
<gene>
    <name evidence="3" type="ORF">FWK35_00002323</name>
</gene>
<dbReference type="AlphaFoldDB" id="A0A6G0Z6T0"/>
<feature type="compositionally biased region" description="Basic and acidic residues" evidence="2">
    <location>
        <begin position="711"/>
        <end position="733"/>
    </location>
</feature>
<dbReference type="GO" id="GO:0005737">
    <property type="term" value="C:cytoplasm"/>
    <property type="evidence" value="ECO:0007669"/>
    <property type="project" value="TreeGrafter"/>
</dbReference>
<feature type="compositionally biased region" description="Basic residues" evidence="2">
    <location>
        <begin position="593"/>
        <end position="608"/>
    </location>
</feature>
<feature type="compositionally biased region" description="Polar residues" evidence="2">
    <location>
        <begin position="776"/>
        <end position="789"/>
    </location>
</feature>
<feature type="compositionally biased region" description="Basic residues" evidence="2">
    <location>
        <begin position="543"/>
        <end position="556"/>
    </location>
</feature>
<dbReference type="PANTHER" id="PTHR13017:SF0">
    <property type="entry name" value="METHENYLTETRAHYDROFOLATE SYNTHASE DOMAIN-CONTAINING PROTEIN"/>
    <property type="match status" value="1"/>
</dbReference>
<dbReference type="PANTHER" id="PTHR13017">
    <property type="entry name" value="5-FORMYLTETRAHYDROFOLATE CYCLO-LIGASE-RELATED"/>
    <property type="match status" value="1"/>
</dbReference>
<feature type="region of interest" description="Disordered" evidence="2">
    <location>
        <begin position="853"/>
        <end position="880"/>
    </location>
</feature>
<feature type="compositionally biased region" description="Polar residues" evidence="2">
    <location>
        <begin position="691"/>
        <end position="709"/>
    </location>
</feature>
<accession>A0A6G0Z6T0</accession>
<feature type="compositionally biased region" description="Low complexity" evidence="2">
    <location>
        <begin position="50"/>
        <end position="78"/>
    </location>
</feature>
<evidence type="ECO:0000256" key="1">
    <source>
        <dbReference type="ARBA" id="ARBA00015518"/>
    </source>
</evidence>
<dbReference type="InterPro" id="IPR034359">
    <property type="entry name" value="MTHFSD_RRM"/>
</dbReference>
<feature type="compositionally biased region" description="Polar residues" evidence="2">
    <location>
        <begin position="84"/>
        <end position="93"/>
    </location>
</feature>
<feature type="compositionally biased region" description="Basic and acidic residues" evidence="2">
    <location>
        <begin position="116"/>
        <end position="133"/>
    </location>
</feature>
<feature type="compositionally biased region" description="Polar residues" evidence="2">
    <location>
        <begin position="640"/>
        <end position="667"/>
    </location>
</feature>
<reference evidence="3 4" key="1">
    <citation type="submission" date="2019-08" db="EMBL/GenBank/DDBJ databases">
        <title>Whole genome of Aphis craccivora.</title>
        <authorList>
            <person name="Voronova N.V."/>
            <person name="Shulinski R.S."/>
            <person name="Bandarenka Y.V."/>
            <person name="Zhorov D.G."/>
            <person name="Warner D."/>
        </authorList>
    </citation>
    <scope>NUCLEOTIDE SEQUENCE [LARGE SCALE GENOMIC DNA]</scope>
    <source>
        <strain evidence="3">180601</strain>
        <tissue evidence="3">Whole Body</tissue>
    </source>
</reference>
<feature type="region of interest" description="Disordered" evidence="2">
    <location>
        <begin position="528"/>
        <end position="835"/>
    </location>
</feature>
<name>A0A6G0Z6T0_APHCR</name>
<dbReference type="OrthoDB" id="433414at2759"/>
<dbReference type="InterPro" id="IPR024185">
    <property type="entry name" value="FTHF_cligase-like_sf"/>
</dbReference>
<dbReference type="Gene3D" id="3.40.50.10420">
    <property type="entry name" value="NagB/RpiA/CoA transferase-like"/>
    <property type="match status" value="1"/>
</dbReference>
<dbReference type="Gene3D" id="3.30.70.330">
    <property type="match status" value="1"/>
</dbReference>
<dbReference type="EMBL" id="VUJU01001239">
    <property type="protein sequence ID" value="KAF0766226.1"/>
    <property type="molecule type" value="Genomic_DNA"/>
</dbReference>